<feature type="domain" description="ABC transporter" evidence="11">
    <location>
        <begin position="1268"/>
        <end position="1519"/>
    </location>
</feature>
<dbReference type="InterPro" id="IPR050173">
    <property type="entry name" value="ABC_transporter_C-like"/>
</dbReference>
<feature type="region of interest" description="Disordered" evidence="9">
    <location>
        <begin position="1387"/>
        <end position="1410"/>
    </location>
</feature>
<dbReference type="Proteomes" id="UP000078561">
    <property type="component" value="Unassembled WGS sequence"/>
</dbReference>
<dbReference type="STRING" id="4829.A0A168RR45"/>
<evidence type="ECO:0000256" key="6">
    <source>
        <dbReference type="ARBA" id="ARBA00022840"/>
    </source>
</evidence>
<dbReference type="InterPro" id="IPR027417">
    <property type="entry name" value="P-loop_NTPase"/>
</dbReference>
<dbReference type="SUPFAM" id="SSF52540">
    <property type="entry name" value="P-loop containing nucleoside triphosphate hydrolases"/>
    <property type="match status" value="2"/>
</dbReference>
<evidence type="ECO:0000259" key="12">
    <source>
        <dbReference type="PROSITE" id="PS50929"/>
    </source>
</evidence>
<dbReference type="FunFam" id="3.40.50.300:FF:000565">
    <property type="entry name" value="ABC bile acid transporter"/>
    <property type="match status" value="1"/>
</dbReference>
<dbReference type="PANTHER" id="PTHR24223">
    <property type="entry name" value="ATP-BINDING CASSETTE SUB-FAMILY C"/>
    <property type="match status" value="1"/>
</dbReference>
<evidence type="ECO:0000256" key="2">
    <source>
        <dbReference type="ARBA" id="ARBA00022448"/>
    </source>
</evidence>
<feature type="transmembrane region" description="Helical" evidence="10">
    <location>
        <begin position="6"/>
        <end position="27"/>
    </location>
</feature>
<dbReference type="PANTHER" id="PTHR24223:SF353">
    <property type="entry name" value="ABC TRANSPORTER ATP-BINDING PROTEIN_PERMEASE VMR1-RELATED"/>
    <property type="match status" value="1"/>
</dbReference>
<dbReference type="PROSITE" id="PS00211">
    <property type="entry name" value="ABC_TRANSPORTER_1"/>
    <property type="match status" value="1"/>
</dbReference>
<dbReference type="CDD" id="cd03244">
    <property type="entry name" value="ABCC_MRP_domain2"/>
    <property type="match status" value="1"/>
</dbReference>
<keyword evidence="4" id="KW-0677">Repeat</keyword>
<evidence type="ECO:0000256" key="5">
    <source>
        <dbReference type="ARBA" id="ARBA00022741"/>
    </source>
</evidence>
<dbReference type="EMBL" id="LT554731">
    <property type="protein sequence ID" value="SAM07275.1"/>
    <property type="molecule type" value="Genomic_DNA"/>
</dbReference>
<dbReference type="Gene3D" id="3.40.50.300">
    <property type="entry name" value="P-loop containing nucleotide triphosphate hydrolases"/>
    <property type="match status" value="2"/>
</dbReference>
<keyword evidence="14" id="KW-1185">Reference proteome</keyword>
<dbReference type="CDD" id="cd18596">
    <property type="entry name" value="ABC_6TM_VMR1_D1_like"/>
    <property type="match status" value="1"/>
</dbReference>
<dbReference type="CDD" id="cd03250">
    <property type="entry name" value="ABCC_MRP_domain1"/>
    <property type="match status" value="1"/>
</dbReference>
<evidence type="ECO:0000256" key="8">
    <source>
        <dbReference type="ARBA" id="ARBA00023136"/>
    </source>
</evidence>
<keyword evidence="2" id="KW-0813">Transport</keyword>
<dbReference type="InterPro" id="IPR011527">
    <property type="entry name" value="ABC1_TM_dom"/>
</dbReference>
<keyword evidence="3 10" id="KW-0812">Transmembrane</keyword>
<keyword evidence="6" id="KW-0067">ATP-binding</keyword>
<dbReference type="OMA" id="LITCETH"/>
<dbReference type="InterPro" id="IPR003439">
    <property type="entry name" value="ABC_transporter-like_ATP-bd"/>
</dbReference>
<keyword evidence="7 10" id="KW-1133">Transmembrane helix</keyword>
<dbReference type="OrthoDB" id="6500128at2759"/>
<name>A0A168RR45_ABSGL</name>
<feature type="transmembrane region" description="Helical" evidence="10">
    <location>
        <begin position="157"/>
        <end position="179"/>
    </location>
</feature>
<evidence type="ECO:0000256" key="10">
    <source>
        <dbReference type="SAM" id="Phobius"/>
    </source>
</evidence>
<sequence>MNSDTALFYFSAGIVGASCASVGTLLVRRRSRQHGGHLDGMNPDLAQPFKDYRFPRLIVETLAIALVNGYQLSSSFLKVQDNGINDTVENSLVFAASVYVVSLAWISSYYRLPNLWGGVLNTHLCLLLALMLCYTLLRFWIKVVWTGTFVDWKMDWLTVWPSLFVLILELDLTIVTATIPYDRLYWDDMGRDIRKQAGSILLPLYSSSILSSVLFNYVDPFVDSAMRYYKQEQNIPDTEVLGLPPRINSLTALKNMDQTRDRTDWTLLRRLFVAHKDIFIKQYSWTIVASFSLYIAPLLMQQFLLVLEELTEMDKDKQPDRYSQLYTQAVLCILAQALAVIVHEIIVGRTYLNDHLIQIAVRSSLNVEIFRKTLLRPNHTTSTGSATTDDDDDDDNDDKSTDEDSPSTVSTTGNIINLMSTDAKIFSDFTSFSHMVWDSAIEILIGVWILFGLLGYSSLVGVLVMAASIPVTHVAAKKLSDSYDDIMVARDRRGSVTHEVLRGIRQIKFFAWESQWKARLMQLRNQEMDHLFIIYCCELVIMTLMQSLPLLVIISSFWSYTMLEGKELTPSVAFTSMYIFTQLRFQLTALPENIIELLQAMVSLRRIQDYLKEDDLSQAQQVGDSSDTASSIIGFTDALITWVSPPGNKTTAATATDEEQNNLTTFSLKNINATFPPNELSVICGRTGTGKTLMMLALLNEVPCVEGSVHFPRISHDSMLNDLSSGIVASSTTGMVSSEFADGDNGDKWLLENHVAYVAQTAWLQNVSIRDNILFGLPYIKDRYNRTLRACCLVPDLEILQDGDSTEIGERGITLSGGQKARLALARAVYSRASIILLDDVLSAVDAHTAKHLYDHCLVGPLMQNRTRILITHHVQLCLPKCAYLVHLQNGVIDICGDPSTLGQEGLLSTLVNEQTSIGAEQDTKEDAPVDQETQQKDSSPQSDNHAQTLVEEEFRAQGRIKLQLYQQYLGMVGGKVYWIILVGLILGVQISDMLSTWWIKQWSSSYSKAPHNDDMMVLSPDYNSSSTGNLGAPAKQVEYYLGIYIAISFVCILCNTIRYAMSYIGGMRASRKIYVALLDRILHAPLRFFDTTPVGRILNRFAGDLETIDSDLPKENVLFAKGWVALVAILVCIVLVAPWFIVPALLVGYGTIYYTLKFVNAARDCKRIESVSKSPLFSHFTETVAGITSIRAYGATKEFLQVLLWNSDDATRPNFMNNMTFWAAYQYRRIEMSYSSVERVVEFTQVDQESTTVATIPPPEWPSEGAVEVQDLQIQYAPNLDMVLKGVTFSVRPGEKVGVVGKTGCGKSTLMTLALFRFLEAAKGKISIDGIDISTVPLDDLRSRLTIIPQDAILFSGTVRSNVDPFGEFDTTTIQDALRRVHLTSQQGANEDASLSSDSEGGNRNIFEDLNSPITEGGHNLSIGQRQLVCLARALLKQTKLVIMDEATSSVDFETDRAIQQTMATEFASCTILCVAHRLHTVIEYDRILVMHDGKVLEFDSPLALITNPKSYFYQLCMDSGEFDDLMAAAQKSALLTL</sequence>
<feature type="transmembrane region" description="Helical" evidence="10">
    <location>
        <begin position="325"/>
        <end position="346"/>
    </location>
</feature>
<dbReference type="FunFam" id="1.20.1560.10:FF:000013">
    <property type="entry name" value="ABC transporter C family member 2"/>
    <property type="match status" value="1"/>
</dbReference>
<dbReference type="GO" id="GO:0000329">
    <property type="term" value="C:fungal-type vacuole membrane"/>
    <property type="evidence" value="ECO:0007669"/>
    <property type="project" value="TreeGrafter"/>
</dbReference>
<dbReference type="InterPro" id="IPR036640">
    <property type="entry name" value="ABC1_TM_sf"/>
</dbReference>
<evidence type="ECO:0000256" key="1">
    <source>
        <dbReference type="ARBA" id="ARBA00004141"/>
    </source>
</evidence>
<dbReference type="SUPFAM" id="SSF90123">
    <property type="entry name" value="ABC transporter transmembrane region"/>
    <property type="match status" value="2"/>
</dbReference>
<dbReference type="InterPro" id="IPR017871">
    <property type="entry name" value="ABC_transporter-like_CS"/>
</dbReference>
<feature type="domain" description="ABC transmembrane type-1" evidence="12">
    <location>
        <begin position="980"/>
        <end position="1202"/>
    </location>
</feature>
<dbReference type="Pfam" id="PF00664">
    <property type="entry name" value="ABC_membrane"/>
    <property type="match status" value="2"/>
</dbReference>
<dbReference type="GO" id="GO:0140359">
    <property type="term" value="F:ABC-type transporter activity"/>
    <property type="evidence" value="ECO:0007669"/>
    <property type="project" value="InterPro"/>
</dbReference>
<feature type="region of interest" description="Disordered" evidence="9">
    <location>
        <begin position="381"/>
        <end position="413"/>
    </location>
</feature>
<feature type="transmembrane region" description="Helical" evidence="10">
    <location>
        <begin position="124"/>
        <end position="145"/>
    </location>
</feature>
<protein>
    <submittedName>
        <fullName evidence="13">Uncharacterized protein</fullName>
    </submittedName>
</protein>
<dbReference type="SMART" id="SM00382">
    <property type="entry name" value="AAA"/>
    <property type="match status" value="2"/>
</dbReference>
<evidence type="ECO:0000256" key="9">
    <source>
        <dbReference type="SAM" id="MobiDB-lite"/>
    </source>
</evidence>
<keyword evidence="5" id="KW-0547">Nucleotide-binding</keyword>
<evidence type="ECO:0000313" key="14">
    <source>
        <dbReference type="Proteomes" id="UP000078561"/>
    </source>
</evidence>
<dbReference type="GO" id="GO:0005524">
    <property type="term" value="F:ATP binding"/>
    <property type="evidence" value="ECO:0007669"/>
    <property type="project" value="UniProtKB-KW"/>
</dbReference>
<feature type="transmembrane region" description="Helical" evidence="10">
    <location>
        <begin position="92"/>
        <end position="112"/>
    </location>
</feature>
<feature type="compositionally biased region" description="Polar residues" evidence="9">
    <location>
        <begin position="937"/>
        <end position="947"/>
    </location>
</feature>
<dbReference type="InterPro" id="IPR003593">
    <property type="entry name" value="AAA+_ATPase"/>
</dbReference>
<reference evidence="13" key="1">
    <citation type="submission" date="2016-04" db="EMBL/GenBank/DDBJ databases">
        <authorList>
            <person name="Evans L.H."/>
            <person name="Alamgir A."/>
            <person name="Owens N."/>
            <person name="Weber N.D."/>
            <person name="Virtaneva K."/>
            <person name="Barbian K."/>
            <person name="Babar A."/>
            <person name="Rosenke K."/>
        </authorList>
    </citation>
    <scope>NUCLEOTIDE SEQUENCE [LARGE SCALE GENOMIC DNA]</scope>
    <source>
        <strain evidence="13">CBS 101.48</strain>
    </source>
</reference>
<dbReference type="CDD" id="cd18604">
    <property type="entry name" value="ABC_6TM_VMR1_D2_like"/>
    <property type="match status" value="1"/>
</dbReference>
<dbReference type="GO" id="GO:0016887">
    <property type="term" value="F:ATP hydrolysis activity"/>
    <property type="evidence" value="ECO:0007669"/>
    <property type="project" value="InterPro"/>
</dbReference>
<dbReference type="PROSITE" id="PS50893">
    <property type="entry name" value="ABC_TRANSPORTER_2"/>
    <property type="match status" value="2"/>
</dbReference>
<feature type="compositionally biased region" description="Acidic residues" evidence="9">
    <location>
        <begin position="388"/>
        <end position="405"/>
    </location>
</feature>
<dbReference type="PROSITE" id="PS50929">
    <property type="entry name" value="ABC_TM1F"/>
    <property type="match status" value="2"/>
</dbReference>
<keyword evidence="8 10" id="KW-0472">Membrane</keyword>
<feature type="transmembrane region" description="Helical" evidence="10">
    <location>
        <begin position="283"/>
        <end position="305"/>
    </location>
</feature>
<feature type="region of interest" description="Disordered" evidence="9">
    <location>
        <begin position="920"/>
        <end position="947"/>
    </location>
</feature>
<evidence type="ECO:0000256" key="7">
    <source>
        <dbReference type="ARBA" id="ARBA00022989"/>
    </source>
</evidence>
<feature type="transmembrane region" description="Helical" evidence="10">
    <location>
        <begin position="977"/>
        <end position="1000"/>
    </location>
</feature>
<evidence type="ECO:0000256" key="3">
    <source>
        <dbReference type="ARBA" id="ARBA00022692"/>
    </source>
</evidence>
<evidence type="ECO:0000313" key="13">
    <source>
        <dbReference type="EMBL" id="SAM07275.1"/>
    </source>
</evidence>
<comment type="subcellular location">
    <subcellularLocation>
        <location evidence="1">Membrane</location>
        <topology evidence="1">Multi-pass membrane protein</topology>
    </subcellularLocation>
</comment>
<feature type="transmembrane region" description="Helical" evidence="10">
    <location>
        <begin position="443"/>
        <end position="469"/>
    </location>
</feature>
<feature type="transmembrane region" description="Helical" evidence="10">
    <location>
        <begin position="1124"/>
        <end position="1157"/>
    </location>
</feature>
<organism evidence="13">
    <name type="scientific">Absidia glauca</name>
    <name type="common">Pin mould</name>
    <dbReference type="NCBI Taxonomy" id="4829"/>
    <lineage>
        <taxon>Eukaryota</taxon>
        <taxon>Fungi</taxon>
        <taxon>Fungi incertae sedis</taxon>
        <taxon>Mucoromycota</taxon>
        <taxon>Mucoromycotina</taxon>
        <taxon>Mucoromycetes</taxon>
        <taxon>Mucorales</taxon>
        <taxon>Cunninghamellaceae</taxon>
        <taxon>Absidia</taxon>
    </lineage>
</organism>
<feature type="transmembrane region" description="Helical" evidence="10">
    <location>
        <begin position="1040"/>
        <end position="1062"/>
    </location>
</feature>
<accession>A0A168RR45</accession>
<dbReference type="InParanoid" id="A0A168RR45"/>
<evidence type="ECO:0000256" key="4">
    <source>
        <dbReference type="ARBA" id="ARBA00022737"/>
    </source>
</evidence>
<feature type="compositionally biased region" description="Polar residues" evidence="9">
    <location>
        <begin position="1387"/>
        <end position="1403"/>
    </location>
</feature>
<dbReference type="Gene3D" id="1.20.1560.10">
    <property type="entry name" value="ABC transporter type 1, transmembrane domain"/>
    <property type="match status" value="2"/>
</dbReference>
<feature type="domain" description="ABC transporter" evidence="11">
    <location>
        <begin position="653"/>
        <end position="915"/>
    </location>
</feature>
<feature type="domain" description="ABC transmembrane type-1" evidence="12">
    <location>
        <begin position="411"/>
        <end position="599"/>
    </location>
</feature>
<gene>
    <name evidence="13" type="primary">ABSGL_12914.1 scaffold 13518</name>
</gene>
<dbReference type="Pfam" id="PF00005">
    <property type="entry name" value="ABC_tran"/>
    <property type="match status" value="2"/>
</dbReference>
<feature type="transmembrane region" description="Helical" evidence="10">
    <location>
        <begin position="200"/>
        <end position="218"/>
    </location>
</feature>
<proteinExistence type="predicted"/>
<feature type="transmembrane region" description="Helical" evidence="10">
    <location>
        <begin position="531"/>
        <end position="558"/>
    </location>
</feature>
<evidence type="ECO:0000259" key="11">
    <source>
        <dbReference type="PROSITE" id="PS50893"/>
    </source>
</evidence>